<evidence type="ECO:0000256" key="1">
    <source>
        <dbReference type="ARBA" id="ARBA00093462"/>
    </source>
</evidence>
<dbReference type="InterPro" id="IPR017019">
    <property type="entry name" value="DNA_replication_prd_bac"/>
</dbReference>
<name>A0A650EMV7_9FIRM</name>
<feature type="domain" description="DnaB/C C-terminal" evidence="3">
    <location>
        <begin position="228"/>
        <end position="293"/>
    </location>
</feature>
<dbReference type="InterPro" id="IPR006343">
    <property type="entry name" value="DnaB/C_C"/>
</dbReference>
<dbReference type="AlphaFoldDB" id="A0A650EMV7"/>
<dbReference type="PANTHER" id="PTHR37293">
    <property type="entry name" value="PHAGE REPLICATION PROTEIN-RELATED"/>
    <property type="match status" value="1"/>
</dbReference>
<gene>
    <name evidence="4" type="ORF">Firmicute1046_2630</name>
</gene>
<dbReference type="PANTHER" id="PTHR37293:SF5">
    <property type="entry name" value="DNA REPLICATION PROTEIN"/>
    <property type="match status" value="1"/>
</dbReference>
<evidence type="ECO:0000256" key="2">
    <source>
        <dbReference type="SAM" id="MobiDB-lite"/>
    </source>
</evidence>
<dbReference type="InterPro" id="IPR053162">
    <property type="entry name" value="DnaD"/>
</dbReference>
<dbReference type="SUPFAM" id="SSF158499">
    <property type="entry name" value="DnaD domain-like"/>
    <property type="match status" value="2"/>
</dbReference>
<organism evidence="4">
    <name type="scientific">uncultured Bacillota bacterium</name>
    <dbReference type="NCBI Taxonomy" id="344338"/>
    <lineage>
        <taxon>Bacteria</taxon>
        <taxon>Bacillati</taxon>
        <taxon>Bacillota</taxon>
        <taxon>environmental samples</taxon>
    </lineage>
</organism>
<sequence>MATGFELSFAFVERFGKFAKAEYLQIYICLLGKFRKSGTLLTLDEIEKDLHVKRSVADAAMDYWITCGQMEALADGRFGFVEQETPEESAPPQKREKAQNTTASPAARAKFRPSYNMEEIDAAIAANHDIDCLFKQAEVILNKMLTKADIEMLYSFHEWLGLPVEVITMLLTYGASHDKKGRRYLETVALDWADQGIDTYEKAEEYISKLEESDSKERKIRSVLGIYDRAMTSTEKKYIKQWTQEKDVPIDLIAPAYDRTVERTGKLSWAYMNKILMSWLDEGILTPEALQAKEDAFKQEHSFAVNVPKTPKSKFNNYTDPNKIDYDSINRKILEDLLDD</sequence>
<evidence type="ECO:0000259" key="3">
    <source>
        <dbReference type="Pfam" id="PF07261"/>
    </source>
</evidence>
<dbReference type="NCBIfam" id="TIGR01446">
    <property type="entry name" value="DnaD_dom"/>
    <property type="match status" value="2"/>
</dbReference>
<feature type="region of interest" description="Disordered" evidence="2">
    <location>
        <begin position="83"/>
        <end position="104"/>
    </location>
</feature>
<accession>A0A650EMV7</accession>
<comment type="similarity">
    <text evidence="1">Belongs to the DnaB/DnaD family.</text>
</comment>
<dbReference type="EMBL" id="MN577573">
    <property type="protein sequence ID" value="QGT51187.1"/>
    <property type="molecule type" value="Genomic_DNA"/>
</dbReference>
<dbReference type="InterPro" id="IPR034829">
    <property type="entry name" value="DnaD-like_sf"/>
</dbReference>
<evidence type="ECO:0000313" key="4">
    <source>
        <dbReference type="EMBL" id="QGT51187.1"/>
    </source>
</evidence>
<reference evidence="4" key="1">
    <citation type="journal article" date="2020" name="J. ISSAAS">
        <title>Lactobacilli and other gastrointestinal microbiota of Peromyscus leucopus, reservoir host for agents of Lyme disease and other zoonoses in North America.</title>
        <authorList>
            <person name="Milovic A."/>
            <person name="Bassam K."/>
            <person name="Shao H."/>
            <person name="Chatzistamou I."/>
            <person name="Tufts D.M."/>
            <person name="Diuk-Wasser M."/>
            <person name="Barbour A.G."/>
        </authorList>
    </citation>
    <scope>NUCLEOTIDE SEQUENCE</scope>
    <source>
        <strain evidence="4">LL40</strain>
    </source>
</reference>
<dbReference type="PIRSF" id="PIRSF033722">
    <property type="entry name" value="DnaD_CA_C3587_prd"/>
    <property type="match status" value="1"/>
</dbReference>
<feature type="domain" description="DnaB/C C-terminal" evidence="3">
    <location>
        <begin position="134"/>
        <end position="207"/>
    </location>
</feature>
<proteinExistence type="inferred from homology"/>
<dbReference type="Gene3D" id="1.10.10.630">
    <property type="entry name" value="DnaD domain-like"/>
    <property type="match status" value="2"/>
</dbReference>
<dbReference type="Pfam" id="PF07261">
    <property type="entry name" value="DnaB_2"/>
    <property type="match status" value="2"/>
</dbReference>
<protein>
    <recommendedName>
        <fullName evidence="3">DnaB/C C-terminal domain-containing protein</fullName>
    </recommendedName>
</protein>